<keyword evidence="13" id="KW-1185">Reference proteome</keyword>
<name>A0ABQ2AX93_9MICC</name>
<evidence type="ECO:0000256" key="8">
    <source>
        <dbReference type="ARBA" id="ARBA00038120"/>
    </source>
</evidence>
<feature type="transmembrane region" description="Helical" evidence="10">
    <location>
        <begin position="388"/>
        <end position="407"/>
    </location>
</feature>
<dbReference type="EMBL" id="BMFW01000015">
    <property type="protein sequence ID" value="GGH98140.1"/>
    <property type="molecule type" value="Genomic_DNA"/>
</dbReference>
<evidence type="ECO:0000256" key="4">
    <source>
        <dbReference type="ARBA" id="ARBA00022679"/>
    </source>
</evidence>
<feature type="transmembrane region" description="Helical" evidence="10">
    <location>
        <begin position="280"/>
        <end position="301"/>
    </location>
</feature>
<feature type="transmembrane region" description="Helical" evidence="10">
    <location>
        <begin position="352"/>
        <end position="376"/>
    </location>
</feature>
<dbReference type="Pfam" id="PF00535">
    <property type="entry name" value="Glycos_transf_2"/>
    <property type="match status" value="1"/>
</dbReference>
<comment type="subcellular location">
    <subcellularLocation>
        <location evidence="1">Cell membrane</location>
    </subcellularLocation>
</comment>
<keyword evidence="10" id="KW-1133">Transmembrane helix</keyword>
<feature type="transmembrane region" description="Helical" evidence="10">
    <location>
        <begin position="419"/>
        <end position="441"/>
    </location>
</feature>
<organism evidence="12 13">
    <name type="scientific">Arthrobacter liuii</name>
    <dbReference type="NCBI Taxonomy" id="1476996"/>
    <lineage>
        <taxon>Bacteria</taxon>
        <taxon>Bacillati</taxon>
        <taxon>Actinomycetota</taxon>
        <taxon>Actinomycetes</taxon>
        <taxon>Micrococcales</taxon>
        <taxon>Micrococcaceae</taxon>
        <taxon>Arthrobacter</taxon>
    </lineage>
</organism>
<evidence type="ECO:0000256" key="6">
    <source>
        <dbReference type="ARBA" id="ARBA00037281"/>
    </source>
</evidence>
<feature type="transmembrane region" description="Helical" evidence="10">
    <location>
        <begin position="313"/>
        <end position="340"/>
    </location>
</feature>
<dbReference type="Gene3D" id="3.90.550.10">
    <property type="entry name" value="Spore Coat Polysaccharide Biosynthesis Protein SpsA, Chain A"/>
    <property type="match status" value="1"/>
</dbReference>
<dbReference type="RefSeq" id="WP_188572370.1">
    <property type="nucleotide sequence ID" value="NZ_BMFW01000015.1"/>
</dbReference>
<keyword evidence="2" id="KW-1003">Cell membrane</keyword>
<sequence length="704" mass="75356">MDTDILDVSVIIPARNAAHWLAECLESVRSQNPREIIVVDGCSRDATVEIARSYGARVLSDEGRGLPAARMLGTRNAVCQTVALIDADVVLPPNSLRALLAEFESGSYDGLQFGLVSESDGDGYWGHALAWHHNHSRVRSWFCVCATLMRRETLLQAGFDEELSSGEDVELRIRLQKAGCRLGVSTTTRVRHRFADDFAFARDQWLQDGAGMAFTIRKHPRRASWLLAVPLLATARGTLLSLVQAPRYLPYWTTFLIYNYRAMMTELCRPAAKGHSVGGNAAFLSAARIAPMATGFLFWALAASLLDPAELGLASAVVAAAMLTVQLGMMGVGSATMTLLPEQTDGGRRLMATSLLTVGLSSLVVAIGLLVITGALGPGVGEAWSDPLVVMNFLAAVLFASTAYQLDHINTALARADAALVRSLLQAVVQLGVLVACIAFGSRSLNAVVGAVAAGAAASVILGLLRLHQVDLGPRWKLGLRFGQIRRLLRIALTNHPLMLADRAPSYLMPLVVAASLSASATAAWYVVWMLASAVFFVPQSAGFSLQTKLAGPESSPSMIAPALRVSLLLTILAGGIMLGAGPVLLQILGPQYAQQWVLLALLVPAVILNCVTQVYFGVCRARGHLTEATWVAMLAGFVAVWPAFGLARDFGLPGISAAWLLAQLIAALISGWRLRRIYPHGDPGHTYRIPARRLIGRRGVDAL</sequence>
<evidence type="ECO:0000256" key="9">
    <source>
        <dbReference type="ARBA" id="ARBA00040345"/>
    </source>
</evidence>
<comment type="function">
    <text evidence="6">Catalyzes the glycosylation of 4,4'-diaponeurosporenoate, i.e. the esterification of glucose at the C1'' position with the carboxyl group of 4,4'-diaponeurosporenic acid, to form glycosyl-4,4'-diaponeurosporenoate. This is a step in the biosynthesis of staphyloxanthin, an orange pigment present in most staphylococci strains.</text>
</comment>
<keyword evidence="3" id="KW-0328">Glycosyltransferase</keyword>
<dbReference type="InterPro" id="IPR001173">
    <property type="entry name" value="Glyco_trans_2-like"/>
</dbReference>
<comment type="pathway">
    <text evidence="7">Carotenoid biosynthesis; staphyloxanthin biosynthesis; staphyloxanthin from farnesyl diphosphate: step 4/5.</text>
</comment>
<feature type="transmembrane region" description="Helical" evidence="10">
    <location>
        <begin position="596"/>
        <end position="617"/>
    </location>
</feature>
<feature type="transmembrane region" description="Helical" evidence="10">
    <location>
        <begin position="629"/>
        <end position="645"/>
    </location>
</feature>
<evidence type="ECO:0000313" key="13">
    <source>
        <dbReference type="Proteomes" id="UP000643279"/>
    </source>
</evidence>
<gene>
    <name evidence="12" type="ORF">GCM10007170_30000</name>
</gene>
<evidence type="ECO:0000256" key="2">
    <source>
        <dbReference type="ARBA" id="ARBA00022475"/>
    </source>
</evidence>
<evidence type="ECO:0000256" key="3">
    <source>
        <dbReference type="ARBA" id="ARBA00022676"/>
    </source>
</evidence>
<evidence type="ECO:0000313" key="12">
    <source>
        <dbReference type="EMBL" id="GGH98140.1"/>
    </source>
</evidence>
<dbReference type="Proteomes" id="UP000643279">
    <property type="component" value="Unassembled WGS sequence"/>
</dbReference>
<dbReference type="SUPFAM" id="SSF53448">
    <property type="entry name" value="Nucleotide-diphospho-sugar transferases"/>
    <property type="match status" value="1"/>
</dbReference>
<dbReference type="InterPro" id="IPR029044">
    <property type="entry name" value="Nucleotide-diphossugar_trans"/>
</dbReference>
<proteinExistence type="inferred from homology"/>
<keyword evidence="4" id="KW-0808">Transferase</keyword>
<feature type="transmembrane region" description="Helical" evidence="10">
    <location>
        <begin position="447"/>
        <end position="467"/>
    </location>
</feature>
<keyword evidence="5 10" id="KW-0472">Membrane</keyword>
<evidence type="ECO:0000256" key="7">
    <source>
        <dbReference type="ARBA" id="ARBA00037904"/>
    </source>
</evidence>
<evidence type="ECO:0000256" key="1">
    <source>
        <dbReference type="ARBA" id="ARBA00004236"/>
    </source>
</evidence>
<feature type="domain" description="Glycosyltransferase 2-like" evidence="11">
    <location>
        <begin position="9"/>
        <end position="131"/>
    </location>
</feature>
<dbReference type="PANTHER" id="PTHR43646">
    <property type="entry name" value="GLYCOSYLTRANSFERASE"/>
    <property type="match status" value="1"/>
</dbReference>
<reference evidence="13" key="1">
    <citation type="journal article" date="2019" name="Int. J. Syst. Evol. Microbiol.">
        <title>The Global Catalogue of Microorganisms (GCM) 10K type strain sequencing project: providing services to taxonomists for standard genome sequencing and annotation.</title>
        <authorList>
            <consortium name="The Broad Institute Genomics Platform"/>
            <consortium name="The Broad Institute Genome Sequencing Center for Infectious Disease"/>
            <person name="Wu L."/>
            <person name="Ma J."/>
        </authorList>
    </citation>
    <scope>NUCLEOTIDE SEQUENCE [LARGE SCALE GENOMIC DNA]</scope>
    <source>
        <strain evidence="13">CGMCC 1.12778</strain>
    </source>
</reference>
<evidence type="ECO:0000256" key="10">
    <source>
        <dbReference type="SAM" id="Phobius"/>
    </source>
</evidence>
<dbReference type="PANTHER" id="PTHR43646:SF2">
    <property type="entry name" value="GLYCOSYLTRANSFERASE 2-LIKE DOMAIN-CONTAINING PROTEIN"/>
    <property type="match status" value="1"/>
</dbReference>
<accession>A0ABQ2AX93</accession>
<comment type="similarity">
    <text evidence="8">Belongs to the glycosyltransferase 2 family. CrtQ subfamily.</text>
</comment>
<evidence type="ECO:0000256" key="5">
    <source>
        <dbReference type="ARBA" id="ARBA00023136"/>
    </source>
</evidence>
<evidence type="ECO:0000259" key="11">
    <source>
        <dbReference type="Pfam" id="PF00535"/>
    </source>
</evidence>
<feature type="transmembrane region" description="Helical" evidence="10">
    <location>
        <begin position="566"/>
        <end position="590"/>
    </location>
</feature>
<keyword evidence="10" id="KW-0812">Transmembrane</keyword>
<protein>
    <recommendedName>
        <fullName evidence="9">4,4'-diaponeurosporenoate glycosyltransferase</fullName>
    </recommendedName>
</protein>
<comment type="caution">
    <text evidence="12">The sequence shown here is derived from an EMBL/GenBank/DDBJ whole genome shotgun (WGS) entry which is preliminary data.</text>
</comment>
<feature type="transmembrane region" description="Helical" evidence="10">
    <location>
        <begin position="651"/>
        <end position="670"/>
    </location>
</feature>